<keyword evidence="3" id="KW-1185">Reference proteome</keyword>
<dbReference type="Gene3D" id="2.60.120.10">
    <property type="entry name" value="Jelly Rolls"/>
    <property type="match status" value="1"/>
</dbReference>
<evidence type="ECO:0000259" key="1">
    <source>
        <dbReference type="Pfam" id="PF07883"/>
    </source>
</evidence>
<organism evidence="2 3">
    <name type="scientific">Deinococcus hopiensis KR-140</name>
    <dbReference type="NCBI Taxonomy" id="695939"/>
    <lineage>
        <taxon>Bacteria</taxon>
        <taxon>Thermotogati</taxon>
        <taxon>Deinococcota</taxon>
        <taxon>Deinococci</taxon>
        <taxon>Deinococcales</taxon>
        <taxon>Deinococcaceae</taxon>
        <taxon>Deinococcus</taxon>
    </lineage>
</organism>
<proteinExistence type="predicted"/>
<feature type="domain" description="Cupin type-2" evidence="1">
    <location>
        <begin position="41"/>
        <end position="108"/>
    </location>
</feature>
<dbReference type="CDD" id="cd02208">
    <property type="entry name" value="cupin_RmlC-like"/>
    <property type="match status" value="1"/>
</dbReference>
<sequence>MWLAEDGNVHDLYPHCPHSTWSDIREGWRLASAPTLSVIQERMPPGTAEMRHRDGRVRQFFYVLSGTLTLEVVGTTRHLVLRQGLEIAPGQGHQARNGGGDDAAFLVISGGISREDREETV</sequence>
<dbReference type="RefSeq" id="WP_084049863.1">
    <property type="nucleotide sequence ID" value="NZ_FWWU01000009.1"/>
</dbReference>
<reference evidence="2 3" key="1">
    <citation type="submission" date="2017-04" db="EMBL/GenBank/DDBJ databases">
        <authorList>
            <person name="Afonso C.L."/>
            <person name="Miller P.J."/>
            <person name="Scott M.A."/>
            <person name="Spackman E."/>
            <person name="Goraichik I."/>
            <person name="Dimitrov K.M."/>
            <person name="Suarez D.L."/>
            <person name="Swayne D.E."/>
        </authorList>
    </citation>
    <scope>NUCLEOTIDE SEQUENCE [LARGE SCALE GENOMIC DNA]</scope>
    <source>
        <strain evidence="2 3">KR-140</strain>
    </source>
</reference>
<dbReference type="OrthoDB" id="9806121at2"/>
<dbReference type="Proteomes" id="UP000192582">
    <property type="component" value="Unassembled WGS sequence"/>
</dbReference>
<name>A0A1W1VNQ4_9DEIO</name>
<gene>
    <name evidence="2" type="ORF">SAMN00790413_02643</name>
</gene>
<evidence type="ECO:0000313" key="2">
    <source>
        <dbReference type="EMBL" id="SMB94999.1"/>
    </source>
</evidence>
<dbReference type="Pfam" id="PF07883">
    <property type="entry name" value="Cupin_2"/>
    <property type="match status" value="1"/>
</dbReference>
<dbReference type="InterPro" id="IPR013096">
    <property type="entry name" value="Cupin_2"/>
</dbReference>
<protein>
    <submittedName>
        <fullName evidence="2">Uncharacterized protein, possibly involved in glyoxylate utilization</fullName>
    </submittedName>
</protein>
<dbReference type="SUPFAM" id="SSF51182">
    <property type="entry name" value="RmlC-like cupins"/>
    <property type="match status" value="1"/>
</dbReference>
<dbReference type="EMBL" id="FWWU01000009">
    <property type="protein sequence ID" value="SMB94999.1"/>
    <property type="molecule type" value="Genomic_DNA"/>
</dbReference>
<dbReference type="AlphaFoldDB" id="A0A1W1VNQ4"/>
<evidence type="ECO:0000313" key="3">
    <source>
        <dbReference type="Proteomes" id="UP000192582"/>
    </source>
</evidence>
<dbReference type="STRING" id="695939.SAMN00790413_02643"/>
<dbReference type="InterPro" id="IPR011051">
    <property type="entry name" value="RmlC_Cupin_sf"/>
</dbReference>
<dbReference type="InterPro" id="IPR014710">
    <property type="entry name" value="RmlC-like_jellyroll"/>
</dbReference>
<accession>A0A1W1VNQ4</accession>